<dbReference type="InterPro" id="IPR028325">
    <property type="entry name" value="VG_K_chnl"/>
</dbReference>
<dbReference type="Proteomes" id="UP000270296">
    <property type="component" value="Unassembled WGS sequence"/>
</dbReference>
<reference evidence="14 15" key="2">
    <citation type="submission" date="2018-11" db="EMBL/GenBank/DDBJ databases">
        <authorList>
            <consortium name="Pathogen Informatics"/>
        </authorList>
    </citation>
    <scope>NUCLEOTIDE SEQUENCE [LARGE SCALE GENOMIC DNA]</scope>
</reference>
<dbReference type="PRINTS" id="PR01498">
    <property type="entry name" value="SHAWCHANNEL"/>
</dbReference>
<keyword evidence="15" id="KW-1185">Reference proteome</keyword>
<feature type="domain" description="Ion transport" evidence="13">
    <location>
        <begin position="206"/>
        <end position="313"/>
    </location>
</feature>
<dbReference type="SUPFAM" id="SSF81324">
    <property type="entry name" value="Voltage-gated potassium channels"/>
    <property type="match status" value="1"/>
</dbReference>
<feature type="transmembrane region" description="Helical" evidence="12">
    <location>
        <begin position="286"/>
        <end position="310"/>
    </location>
</feature>
<evidence type="ECO:0000259" key="13">
    <source>
        <dbReference type="Pfam" id="PF00520"/>
    </source>
</evidence>
<keyword evidence="4 12" id="KW-0812">Transmembrane</keyword>
<proteinExistence type="predicted"/>
<comment type="subcellular location">
    <subcellularLocation>
        <location evidence="1">Membrane</location>
        <topology evidence="1">Multi-pass membrane protein</topology>
    </subcellularLocation>
</comment>
<feature type="transmembrane region" description="Helical" evidence="12">
    <location>
        <begin position="219"/>
        <end position="238"/>
    </location>
</feature>
<dbReference type="GO" id="GO:0008076">
    <property type="term" value="C:voltage-gated potassium channel complex"/>
    <property type="evidence" value="ECO:0007669"/>
    <property type="project" value="InterPro"/>
</dbReference>
<evidence type="ECO:0000256" key="1">
    <source>
        <dbReference type="ARBA" id="ARBA00004141"/>
    </source>
</evidence>
<evidence type="ECO:0000313" key="15">
    <source>
        <dbReference type="Proteomes" id="UP000270296"/>
    </source>
</evidence>
<dbReference type="PRINTS" id="PR00169">
    <property type="entry name" value="KCHANNEL"/>
</dbReference>
<evidence type="ECO:0000256" key="8">
    <source>
        <dbReference type="ARBA" id="ARBA00022989"/>
    </source>
</evidence>
<dbReference type="GO" id="GO:0032590">
    <property type="term" value="C:dendrite membrane"/>
    <property type="evidence" value="ECO:0007669"/>
    <property type="project" value="TreeGrafter"/>
</dbReference>
<keyword evidence="3" id="KW-0633">Potassium transport</keyword>
<keyword evidence="10 12" id="KW-0472">Membrane</keyword>
<keyword evidence="5" id="KW-0631">Potassium channel</keyword>
<sequence>MLQDDYGVDLSAIPFVKRYIILHLRWHCRDTQETLAVIDRIDASTDKLSDEQIAKVFGWEEDYLLGKLSPWQRLKPKVWSLVDEPWSSIYAKVISVVAVFFICLSIFSFCIKTHPGFQVPVMRSVYKNSSSTSTDAAHDGTQVEVISIYNQNVFFYVELISNIWFTAEFLIRFTFCPNKGRFIKTPINVIDLIATVSFYIDILVDTILIQTFKASAQELTLLVFFVALGIVVFASLIYYAERIEPNPNNDFDSIPRGLWWAIVTMCTIGFGDMVPKTCMGMIVGSLCALTGVLTIALPVPVIVSNFAMFYSHAQARAKLPKKRRRVLPMDQAKLQVFKSSKVVSQEQSFLKYALKPTIMTAAVPR</sequence>
<dbReference type="GO" id="GO:0042734">
    <property type="term" value="C:presynaptic membrane"/>
    <property type="evidence" value="ECO:0007669"/>
    <property type="project" value="TreeGrafter"/>
</dbReference>
<keyword evidence="11" id="KW-0407">Ion channel</keyword>
<dbReference type="PANTHER" id="PTHR11537:SF252">
    <property type="entry name" value="POTASSIUM VOLTAGE-GATED CHANNEL PROTEIN SHAW"/>
    <property type="match status" value="1"/>
</dbReference>
<dbReference type="AlphaFoldDB" id="A0A183IDF8"/>
<dbReference type="GO" id="GO:0005251">
    <property type="term" value="F:delayed rectifier potassium channel activity"/>
    <property type="evidence" value="ECO:0007669"/>
    <property type="project" value="TreeGrafter"/>
</dbReference>
<evidence type="ECO:0000256" key="10">
    <source>
        <dbReference type="ARBA" id="ARBA00023136"/>
    </source>
</evidence>
<dbReference type="InterPro" id="IPR005821">
    <property type="entry name" value="Ion_trans_dom"/>
</dbReference>
<dbReference type="Gene3D" id="1.20.120.350">
    <property type="entry name" value="Voltage-gated potassium channels. Chain C"/>
    <property type="match status" value="1"/>
</dbReference>
<dbReference type="Gene3D" id="1.10.287.70">
    <property type="match status" value="1"/>
</dbReference>
<evidence type="ECO:0000313" key="16">
    <source>
        <dbReference type="WBParaSite" id="SBAD_0000173001-mRNA-1"/>
    </source>
</evidence>
<dbReference type="GO" id="GO:0043679">
    <property type="term" value="C:axon terminus"/>
    <property type="evidence" value="ECO:0007669"/>
    <property type="project" value="TreeGrafter"/>
</dbReference>
<accession>A0A183IDF8</accession>
<dbReference type="WBParaSite" id="SBAD_0000173001-mRNA-1">
    <property type="protein sequence ID" value="SBAD_0000173001-mRNA-1"/>
    <property type="gene ID" value="SBAD_0000173001"/>
</dbReference>
<evidence type="ECO:0000256" key="5">
    <source>
        <dbReference type="ARBA" id="ARBA00022826"/>
    </source>
</evidence>
<evidence type="ECO:0000256" key="7">
    <source>
        <dbReference type="ARBA" id="ARBA00022958"/>
    </source>
</evidence>
<keyword evidence="7" id="KW-0630">Potassium</keyword>
<reference evidence="16" key="1">
    <citation type="submission" date="2016-06" db="UniProtKB">
        <authorList>
            <consortium name="WormBaseParasite"/>
        </authorList>
    </citation>
    <scope>IDENTIFICATION</scope>
</reference>
<protein>
    <submittedName>
        <fullName evidence="16">Ion_trans domain-containing protein</fullName>
    </submittedName>
</protein>
<keyword evidence="2" id="KW-0813">Transport</keyword>
<feature type="transmembrane region" description="Helical" evidence="12">
    <location>
        <begin position="187"/>
        <end position="207"/>
    </location>
</feature>
<evidence type="ECO:0000256" key="2">
    <source>
        <dbReference type="ARBA" id="ARBA00022448"/>
    </source>
</evidence>
<keyword evidence="8 12" id="KW-1133">Transmembrane helix</keyword>
<dbReference type="GO" id="GO:0001508">
    <property type="term" value="P:action potential"/>
    <property type="evidence" value="ECO:0007669"/>
    <property type="project" value="TreeGrafter"/>
</dbReference>
<keyword evidence="9" id="KW-0406">Ion transport</keyword>
<gene>
    <name evidence="14" type="ORF">SBAD_LOCUS1652</name>
</gene>
<evidence type="ECO:0000256" key="4">
    <source>
        <dbReference type="ARBA" id="ARBA00022692"/>
    </source>
</evidence>
<feature type="domain" description="Ion transport" evidence="13">
    <location>
        <begin position="92"/>
        <end position="204"/>
    </location>
</feature>
<dbReference type="FunFam" id="1.20.120.350:FF:000074">
    <property type="entry name" value="SHaW family of potassium channels"/>
    <property type="match status" value="1"/>
</dbReference>
<dbReference type="EMBL" id="UZAM01006900">
    <property type="protein sequence ID" value="VDO95039.1"/>
    <property type="molecule type" value="Genomic_DNA"/>
</dbReference>
<dbReference type="InterPro" id="IPR003968">
    <property type="entry name" value="K_chnl_volt-dep_Kv"/>
</dbReference>
<evidence type="ECO:0000256" key="11">
    <source>
        <dbReference type="ARBA" id="ARBA00023303"/>
    </source>
</evidence>
<dbReference type="GO" id="GO:0045211">
    <property type="term" value="C:postsynaptic membrane"/>
    <property type="evidence" value="ECO:0007669"/>
    <property type="project" value="TreeGrafter"/>
</dbReference>
<evidence type="ECO:0000256" key="3">
    <source>
        <dbReference type="ARBA" id="ARBA00022538"/>
    </source>
</evidence>
<evidence type="ECO:0000256" key="6">
    <source>
        <dbReference type="ARBA" id="ARBA00022882"/>
    </source>
</evidence>
<dbReference type="PRINTS" id="PR01491">
    <property type="entry name" value="KVCHANNEL"/>
</dbReference>
<evidence type="ECO:0000313" key="14">
    <source>
        <dbReference type="EMBL" id="VDO95039.1"/>
    </source>
</evidence>
<keyword evidence="6" id="KW-0851">Voltage-gated channel</keyword>
<dbReference type="InterPro" id="IPR003974">
    <property type="entry name" value="K_chnl_volt-dep_Kv3"/>
</dbReference>
<feature type="transmembrane region" description="Helical" evidence="12">
    <location>
        <begin position="258"/>
        <end position="274"/>
    </location>
</feature>
<dbReference type="PANTHER" id="PTHR11537">
    <property type="entry name" value="VOLTAGE-GATED POTASSIUM CHANNEL"/>
    <property type="match status" value="1"/>
</dbReference>
<dbReference type="OrthoDB" id="415460at2759"/>
<dbReference type="GO" id="GO:0032809">
    <property type="term" value="C:neuronal cell body membrane"/>
    <property type="evidence" value="ECO:0007669"/>
    <property type="project" value="TreeGrafter"/>
</dbReference>
<dbReference type="Pfam" id="PF00520">
    <property type="entry name" value="Ion_trans"/>
    <property type="match status" value="2"/>
</dbReference>
<evidence type="ECO:0000256" key="9">
    <source>
        <dbReference type="ARBA" id="ARBA00023065"/>
    </source>
</evidence>
<feature type="transmembrane region" description="Helical" evidence="12">
    <location>
        <begin position="89"/>
        <end position="111"/>
    </location>
</feature>
<organism evidence="16">
    <name type="scientific">Soboliphyme baturini</name>
    <dbReference type="NCBI Taxonomy" id="241478"/>
    <lineage>
        <taxon>Eukaryota</taxon>
        <taxon>Metazoa</taxon>
        <taxon>Ecdysozoa</taxon>
        <taxon>Nematoda</taxon>
        <taxon>Enoplea</taxon>
        <taxon>Dorylaimia</taxon>
        <taxon>Dioctophymatida</taxon>
        <taxon>Dioctophymatoidea</taxon>
        <taxon>Soboliphymatidae</taxon>
        <taxon>Soboliphyme</taxon>
    </lineage>
</organism>
<name>A0A183IDF8_9BILA</name>
<feature type="transmembrane region" description="Helical" evidence="12">
    <location>
        <begin position="153"/>
        <end position="175"/>
    </location>
</feature>
<dbReference type="InterPro" id="IPR027359">
    <property type="entry name" value="Volt_channel_dom_sf"/>
</dbReference>
<evidence type="ECO:0000256" key="12">
    <source>
        <dbReference type="SAM" id="Phobius"/>
    </source>
</evidence>
<dbReference type="FunFam" id="1.10.287.70:FF:000002">
    <property type="entry name" value="Potassium voltage-gated channel subfamily a member"/>
    <property type="match status" value="1"/>
</dbReference>